<sequence length="94" mass="10501">MEPSSVFFVKILRILAEKYSMGCTFEELTKLVTSVPNVSKFTDNSAAGRENQAKLMEALVSMNSEGYIFLNSYTDQSLITIKGLIAINSKILWN</sequence>
<proteinExistence type="predicted"/>
<dbReference type="RefSeq" id="WP_229356132.1">
    <property type="nucleotide sequence ID" value="NZ_BAABAO010000009.1"/>
</dbReference>
<dbReference type="EMBL" id="BAABAO010000009">
    <property type="protein sequence ID" value="GAA4132013.1"/>
    <property type="molecule type" value="Genomic_DNA"/>
</dbReference>
<dbReference type="Proteomes" id="UP001501333">
    <property type="component" value="Unassembled WGS sequence"/>
</dbReference>
<evidence type="ECO:0000313" key="1">
    <source>
        <dbReference type="EMBL" id="GAA4132013.1"/>
    </source>
</evidence>
<gene>
    <name evidence="1" type="ORF">GCM10022250_24420</name>
</gene>
<keyword evidence="2" id="KW-1185">Reference proteome</keyword>
<reference evidence="2" key="1">
    <citation type="journal article" date="2019" name="Int. J. Syst. Evol. Microbiol.">
        <title>The Global Catalogue of Microorganisms (GCM) 10K type strain sequencing project: providing services to taxonomists for standard genome sequencing and annotation.</title>
        <authorList>
            <consortium name="The Broad Institute Genomics Platform"/>
            <consortium name="The Broad Institute Genome Sequencing Center for Infectious Disease"/>
            <person name="Wu L."/>
            <person name="Ma J."/>
        </authorList>
    </citation>
    <scope>NUCLEOTIDE SEQUENCE [LARGE SCALE GENOMIC DNA]</scope>
    <source>
        <strain evidence="2">JCM 17386</strain>
    </source>
</reference>
<evidence type="ECO:0000313" key="2">
    <source>
        <dbReference type="Proteomes" id="UP001501333"/>
    </source>
</evidence>
<accession>A0ABP7Y7N1</accession>
<comment type="caution">
    <text evidence="1">The sequence shown here is derived from an EMBL/GenBank/DDBJ whole genome shotgun (WGS) entry which is preliminary data.</text>
</comment>
<organism evidence="1 2">
    <name type="scientific">Flavobacterium chungbukense</name>
    <dbReference type="NCBI Taxonomy" id="877464"/>
    <lineage>
        <taxon>Bacteria</taxon>
        <taxon>Pseudomonadati</taxon>
        <taxon>Bacteroidota</taxon>
        <taxon>Flavobacteriia</taxon>
        <taxon>Flavobacteriales</taxon>
        <taxon>Flavobacteriaceae</taxon>
        <taxon>Flavobacterium</taxon>
    </lineage>
</organism>
<protein>
    <submittedName>
        <fullName evidence="1">Uncharacterized protein</fullName>
    </submittedName>
</protein>
<name>A0ABP7Y7N1_9FLAO</name>